<evidence type="ECO:0000313" key="4">
    <source>
        <dbReference type="Proteomes" id="UP000232883"/>
    </source>
</evidence>
<organism evidence="3 4">
    <name type="scientific">Spirosoma pollinicola</name>
    <dbReference type="NCBI Taxonomy" id="2057025"/>
    <lineage>
        <taxon>Bacteria</taxon>
        <taxon>Pseudomonadati</taxon>
        <taxon>Bacteroidota</taxon>
        <taxon>Cytophagia</taxon>
        <taxon>Cytophagales</taxon>
        <taxon>Cytophagaceae</taxon>
        <taxon>Spirosoma</taxon>
    </lineage>
</organism>
<feature type="transmembrane region" description="Helical" evidence="1">
    <location>
        <begin position="85"/>
        <end position="104"/>
    </location>
</feature>
<dbReference type="SUPFAM" id="SSF55874">
    <property type="entry name" value="ATPase domain of HSP90 chaperone/DNA topoisomerase II/histidine kinase"/>
    <property type="match status" value="1"/>
</dbReference>
<feature type="transmembrane region" description="Helical" evidence="1">
    <location>
        <begin position="21"/>
        <end position="39"/>
    </location>
</feature>
<evidence type="ECO:0000313" key="3">
    <source>
        <dbReference type="EMBL" id="AUD02068.1"/>
    </source>
</evidence>
<dbReference type="KEGG" id="spir:CWM47_09715"/>
<feature type="transmembrane region" description="Helical" evidence="1">
    <location>
        <begin position="139"/>
        <end position="157"/>
    </location>
</feature>
<dbReference type="InterPro" id="IPR036890">
    <property type="entry name" value="HATPase_C_sf"/>
</dbReference>
<name>A0A2K8YX04_9BACT</name>
<dbReference type="GO" id="GO:0016020">
    <property type="term" value="C:membrane"/>
    <property type="evidence" value="ECO:0007669"/>
    <property type="project" value="InterPro"/>
</dbReference>
<dbReference type="InterPro" id="IPR010559">
    <property type="entry name" value="Sig_transdc_His_kin_internal"/>
</dbReference>
<sequence>MNKFFQHWQQWFTAYSRPVRYIRHALIWLIIWILSSETAHFGVQDKPSIDLAVTVLIALSTLLYFYVLGYFVFPVFLYRFRPVWLVSWLILTYWFSYLLNRLVFIELQPYSLSATSYLSKIAHMVQAAGPLGCFTSIKVALWNYVLGLYMVTLLLVMKSARDIISNRNRSIRLEGDRLRLERDKLALEGSHLTLELDFLKMQISPHFLFNTLNTIYARVVDADEQAANQVLRLAELMRYNLYEANADRIGLELELNYINDYLQLEQARHAQWISVTLEADDRVEQYQIAPLLLNTFVENAFKHGVRAGNFSYVLITARMDGDTLEFTVQNTLQPETRASGRKSGGVGLVNVRKRLDLLYPNRYALTTGPVKDQYVVTLRLQLEPLAVPTR</sequence>
<dbReference type="PANTHER" id="PTHR34220:SF7">
    <property type="entry name" value="SENSOR HISTIDINE KINASE YPDA"/>
    <property type="match status" value="1"/>
</dbReference>
<evidence type="ECO:0000256" key="1">
    <source>
        <dbReference type="SAM" id="Phobius"/>
    </source>
</evidence>
<dbReference type="Proteomes" id="UP000232883">
    <property type="component" value="Chromosome"/>
</dbReference>
<protein>
    <recommendedName>
        <fullName evidence="2">Signal transduction histidine kinase internal region domain-containing protein</fullName>
    </recommendedName>
</protein>
<dbReference type="InterPro" id="IPR050640">
    <property type="entry name" value="Bact_2-comp_sensor_kinase"/>
</dbReference>
<dbReference type="GO" id="GO:0000155">
    <property type="term" value="F:phosphorelay sensor kinase activity"/>
    <property type="evidence" value="ECO:0007669"/>
    <property type="project" value="InterPro"/>
</dbReference>
<dbReference type="Gene3D" id="3.30.565.10">
    <property type="entry name" value="Histidine kinase-like ATPase, C-terminal domain"/>
    <property type="match status" value="1"/>
</dbReference>
<gene>
    <name evidence="3" type="ORF">CWM47_09715</name>
</gene>
<accession>A0A2K8YX04</accession>
<dbReference type="PANTHER" id="PTHR34220">
    <property type="entry name" value="SENSOR HISTIDINE KINASE YPDA"/>
    <property type="match status" value="1"/>
</dbReference>
<dbReference type="RefSeq" id="WP_100987788.1">
    <property type="nucleotide sequence ID" value="NZ_CP025096.1"/>
</dbReference>
<reference evidence="3 4" key="1">
    <citation type="submission" date="2017-11" db="EMBL/GenBank/DDBJ databases">
        <title>Taxonomic description and genome sequences of Spirosoma HA7 sp. nov., isolated from pollen microhabitat of Corylus avellana.</title>
        <authorList>
            <person name="Ambika Manirajan B."/>
            <person name="Suarez C."/>
            <person name="Ratering S."/>
            <person name="Geissler-Plaum R."/>
            <person name="Cardinale M."/>
            <person name="Sylvia S."/>
        </authorList>
    </citation>
    <scope>NUCLEOTIDE SEQUENCE [LARGE SCALE GENOMIC DNA]</scope>
    <source>
        <strain evidence="3 4">HA7</strain>
    </source>
</reference>
<dbReference type="EMBL" id="CP025096">
    <property type="protein sequence ID" value="AUD02068.1"/>
    <property type="molecule type" value="Genomic_DNA"/>
</dbReference>
<evidence type="ECO:0000259" key="2">
    <source>
        <dbReference type="Pfam" id="PF06580"/>
    </source>
</evidence>
<keyword evidence="1" id="KW-0812">Transmembrane</keyword>
<feature type="domain" description="Signal transduction histidine kinase internal region" evidence="2">
    <location>
        <begin position="195"/>
        <end position="270"/>
    </location>
</feature>
<keyword evidence="4" id="KW-1185">Reference proteome</keyword>
<keyword evidence="1" id="KW-1133">Transmembrane helix</keyword>
<dbReference type="OrthoDB" id="9792992at2"/>
<keyword evidence="1" id="KW-0472">Membrane</keyword>
<proteinExistence type="predicted"/>
<feature type="transmembrane region" description="Helical" evidence="1">
    <location>
        <begin position="51"/>
        <end position="73"/>
    </location>
</feature>
<dbReference type="Pfam" id="PF06580">
    <property type="entry name" value="His_kinase"/>
    <property type="match status" value="1"/>
</dbReference>
<dbReference type="AlphaFoldDB" id="A0A2K8YX04"/>